<dbReference type="Proteomes" id="UP000292935">
    <property type="component" value="Unassembled WGS sequence"/>
</dbReference>
<organism evidence="2 3">
    <name type="scientific">Agromyces fucosus</name>
    <dbReference type="NCBI Taxonomy" id="41985"/>
    <lineage>
        <taxon>Bacteria</taxon>
        <taxon>Bacillati</taxon>
        <taxon>Actinomycetota</taxon>
        <taxon>Actinomycetes</taxon>
        <taxon>Micrococcales</taxon>
        <taxon>Microbacteriaceae</taxon>
        <taxon>Agromyces</taxon>
    </lineage>
</organism>
<sequence>MSDACAVFARVNVDAEEAPVTETSDNQTTKSRNRQLTSRRGFLGGAAVGAAAALITQGGPAAAADENPVRVAVLEFRDQWTSATGLTQLFTKAGCTVVPFDPAKPATEQGVDLIAFGSFTNNEPTYGAYITAQAASIQAFVAAGGVLLDMAQSDQFNPTVGYLPAPLMASRNDSDYDTIFPVATDHPLVAHLRVVDGKVFTGRSTQIRVSWESLLDWRQMRVLLSCQAAGRPPAMLEAAHGAGRFVITSLTIDKCYNAAGAAVQPAGAIADSEMFFTALTAYVQSVRAGTAPAVPPTLQAFAGPLVGDTGTEHARILIRPGSDLHDRTTWVCTYSSEGEDPQSVEADLSPSNDSTVLFDLAGLTAGTAYTYSISPADGPIPGLDVGGSFSTSTPHDEPTKLVMGMGSCVWTEANHIWDRIIAEGCNGFVMLGDTPYIDSTNLDVARTKQRAFLEQPQLTALTSTMPTWATWDDHDFGGNDVHGDLVGKRNNRTALVDYRANAIFGHDADGEQLTVRTEAGEGIYSSFRRGPIEVFLIDPRWFSRISPSWADPAKQTAIGEVQWAWLQEKLLASTAPFKVLATGMIWDDKQNAESDDWGTYAHERDAILDFVAEHRISGVFLVGGDIHVSRALNYGPRVGYDLWQFIVSPMHSSVIPSLNVPHPSLVHSAVEPHVFLRLEADTTVEPATLKATWINRDGVRIFEVATDTDQLSPQDAWVAFEGATELVAGEEGVVTTSFTNNSTEVLTDISMALTVPEGWTAVASTDAAFESLAAGEKGTTSWTVTPAAGAPQQAYPFTVTGAFTSADGAGEVSFDTTVALLPEGTLPQSRLSIAGVSSDEKPADAAEKAIDGSAESFWHTRWSTNPASYPHWIAIGLGGEHTVDGMTYLPRQAGTNGRIKDYQVFLSQDGVAWGDPVATGSFTIGAAATRVNFAATPARFIKLVGINAQNGLQFGGAAEVSVHGRRVAAPSLAVDAVAESRVLGGKAYIAVKVTNRESAPVSVELTSAFGTKSFASVAPGRSATHTFSVRAASVAAGTVAARVTGTANGAPVTVVLSAPYTAAP</sequence>
<dbReference type="InterPro" id="IPR006311">
    <property type="entry name" value="TAT_signal"/>
</dbReference>
<dbReference type="Pfam" id="PF00754">
    <property type="entry name" value="F5_F8_type_C"/>
    <property type="match status" value="1"/>
</dbReference>
<name>A0A4Q2JMT4_9MICO</name>
<evidence type="ECO:0000259" key="1">
    <source>
        <dbReference type="PROSITE" id="PS50022"/>
    </source>
</evidence>
<accession>A0A4Q2JMT4</accession>
<dbReference type="InterPro" id="IPR000421">
    <property type="entry name" value="FA58C"/>
</dbReference>
<dbReference type="CDD" id="cd07389">
    <property type="entry name" value="MPP_PhoD"/>
    <property type="match status" value="1"/>
</dbReference>
<dbReference type="NCBIfam" id="TIGR01409">
    <property type="entry name" value="TAT_signal_seq"/>
    <property type="match status" value="1"/>
</dbReference>
<dbReference type="PROSITE" id="PS50022">
    <property type="entry name" value="FA58C_3"/>
    <property type="match status" value="1"/>
</dbReference>
<gene>
    <name evidence="2" type="ORF">ESP57_11460</name>
</gene>
<keyword evidence="3" id="KW-1185">Reference proteome</keyword>
<dbReference type="InterPro" id="IPR018905">
    <property type="entry name" value="A-galactase_NEW3"/>
</dbReference>
<feature type="domain" description="F5/8 type C" evidence="1">
    <location>
        <begin position="814"/>
        <end position="965"/>
    </location>
</feature>
<reference evidence="2 3" key="1">
    <citation type="submission" date="2019-01" db="EMBL/GenBank/DDBJ databases">
        <authorList>
            <person name="Li J."/>
        </authorList>
    </citation>
    <scope>NUCLEOTIDE SEQUENCE [LARGE SCALE GENOMIC DNA]</scope>
    <source>
        <strain evidence="2 3">CCUG 35506</strain>
    </source>
</reference>
<dbReference type="InterPro" id="IPR038607">
    <property type="entry name" value="PhoD-like_sf"/>
</dbReference>
<dbReference type="EMBL" id="SDPO01000002">
    <property type="protein sequence ID" value="RXZ49511.1"/>
    <property type="molecule type" value="Genomic_DNA"/>
</dbReference>
<dbReference type="InterPro" id="IPR029052">
    <property type="entry name" value="Metallo-depent_PP-like"/>
</dbReference>
<dbReference type="OrthoDB" id="1095434at2"/>
<dbReference type="Gene3D" id="2.60.120.260">
    <property type="entry name" value="Galactose-binding domain-like"/>
    <property type="match status" value="1"/>
</dbReference>
<dbReference type="Gene3D" id="3.60.21.70">
    <property type="entry name" value="PhoD-like phosphatase"/>
    <property type="match status" value="1"/>
</dbReference>
<dbReference type="AlphaFoldDB" id="A0A4Q2JMT4"/>
<protein>
    <submittedName>
        <fullName evidence="2">Twin-arginine translocation signal domain-containing protein</fullName>
    </submittedName>
</protein>
<dbReference type="SUPFAM" id="SSF56300">
    <property type="entry name" value="Metallo-dependent phosphatases"/>
    <property type="match status" value="1"/>
</dbReference>
<proteinExistence type="predicted"/>
<dbReference type="PANTHER" id="PTHR33987:SF1">
    <property type="entry name" value="CALCINEURIN-LIKE METALLO-PHOSPHOESTERASE SUPERFAMILY PROTEIN"/>
    <property type="match status" value="1"/>
</dbReference>
<dbReference type="InterPro" id="IPR018946">
    <property type="entry name" value="PhoD-like_MPP"/>
</dbReference>
<dbReference type="PANTHER" id="PTHR33987">
    <property type="entry name" value="CALCINEURIN-LIKE METALLO-PHOSPHOESTERASE SUPERFAMILY PROTEIN"/>
    <property type="match status" value="1"/>
</dbReference>
<dbReference type="Pfam" id="PF09423">
    <property type="entry name" value="PhoD"/>
    <property type="match status" value="1"/>
</dbReference>
<dbReference type="PROSITE" id="PS51318">
    <property type="entry name" value="TAT"/>
    <property type="match status" value="1"/>
</dbReference>
<dbReference type="Pfam" id="PF10633">
    <property type="entry name" value="NPCBM_assoc"/>
    <property type="match status" value="1"/>
</dbReference>
<dbReference type="SMART" id="SM00231">
    <property type="entry name" value="FA58C"/>
    <property type="match status" value="1"/>
</dbReference>
<dbReference type="SUPFAM" id="SSF49785">
    <property type="entry name" value="Galactose-binding domain-like"/>
    <property type="match status" value="1"/>
</dbReference>
<evidence type="ECO:0000313" key="2">
    <source>
        <dbReference type="EMBL" id="RXZ49511.1"/>
    </source>
</evidence>
<comment type="caution">
    <text evidence="2">The sequence shown here is derived from an EMBL/GenBank/DDBJ whole genome shotgun (WGS) entry which is preliminary data.</text>
</comment>
<dbReference type="InterPro" id="IPR008979">
    <property type="entry name" value="Galactose-bd-like_sf"/>
</dbReference>
<evidence type="ECO:0000313" key="3">
    <source>
        <dbReference type="Proteomes" id="UP000292935"/>
    </source>
</evidence>
<dbReference type="InterPro" id="IPR019546">
    <property type="entry name" value="TAT_signal_bac_arc"/>
</dbReference>